<comment type="similarity">
    <text evidence="1 2">Belongs to the small heat shock protein (HSP20) family.</text>
</comment>
<evidence type="ECO:0000256" key="1">
    <source>
        <dbReference type="PROSITE-ProRule" id="PRU00285"/>
    </source>
</evidence>
<reference evidence="4" key="1">
    <citation type="submission" date="2017-02" db="EMBL/GenBank/DDBJ databases">
        <authorList>
            <person name="Regsiter A."/>
            <person name="William W."/>
        </authorList>
    </citation>
    <scope>NUCLEOTIDE SEQUENCE</scope>
    <source>
        <strain evidence="4">BdmA 4</strain>
    </source>
</reference>
<dbReference type="InterPro" id="IPR008978">
    <property type="entry name" value="HSP20-like_chaperone"/>
</dbReference>
<proteinExistence type="inferred from homology"/>
<keyword evidence="4" id="KW-0346">Stress response</keyword>
<accession>A0A3P3XSD4</accession>
<dbReference type="EMBL" id="FWDO01000005">
    <property type="protein sequence ID" value="SLM18999.1"/>
    <property type="molecule type" value="Genomic_DNA"/>
</dbReference>
<sequence length="157" mass="17799">MDHANLVTRKRQAPTTLDLWDAFDDLRREFERTFGDLEFPSVSGLLDWPAGPDIDLVEGDDEILVLADLPGVRKGDLELSIQGNLLTIKGEKKREEPTQSHKVVRTETWVGSFSRTINLPDSVNPEKVEAELRDGVLRIRIAKREEAKRRAVQISVK</sequence>
<protein>
    <submittedName>
        <fullName evidence="4">Putative heat shock protein</fullName>
    </submittedName>
</protein>
<dbReference type="InterPro" id="IPR031107">
    <property type="entry name" value="Small_HSP"/>
</dbReference>
<name>A0A3P3XSD4_9SPIR</name>
<dbReference type="Pfam" id="PF00011">
    <property type="entry name" value="HSP20"/>
    <property type="match status" value="1"/>
</dbReference>
<organism evidence="4">
    <name type="scientific">uncultured spirochete</name>
    <dbReference type="NCBI Taxonomy" id="156406"/>
    <lineage>
        <taxon>Bacteria</taxon>
        <taxon>Pseudomonadati</taxon>
        <taxon>Spirochaetota</taxon>
        <taxon>Spirochaetia</taxon>
        <taxon>Spirochaetales</taxon>
        <taxon>environmental samples</taxon>
    </lineage>
</organism>
<dbReference type="PANTHER" id="PTHR11527">
    <property type="entry name" value="HEAT-SHOCK PROTEIN 20 FAMILY MEMBER"/>
    <property type="match status" value="1"/>
</dbReference>
<feature type="domain" description="SHSP" evidence="3">
    <location>
        <begin position="45"/>
        <end position="157"/>
    </location>
</feature>
<dbReference type="PROSITE" id="PS01031">
    <property type="entry name" value="SHSP"/>
    <property type="match status" value="1"/>
</dbReference>
<dbReference type="Gene3D" id="2.60.40.790">
    <property type="match status" value="1"/>
</dbReference>
<dbReference type="CDD" id="cd06464">
    <property type="entry name" value="ACD_sHsps-like"/>
    <property type="match status" value="1"/>
</dbReference>
<dbReference type="SUPFAM" id="SSF49764">
    <property type="entry name" value="HSP20-like chaperones"/>
    <property type="match status" value="1"/>
</dbReference>
<dbReference type="AlphaFoldDB" id="A0A3P3XSD4"/>
<gene>
    <name evidence="4" type="ORF">SPIRO4BDMA_50514</name>
</gene>
<evidence type="ECO:0000256" key="2">
    <source>
        <dbReference type="RuleBase" id="RU003616"/>
    </source>
</evidence>
<dbReference type="InterPro" id="IPR002068">
    <property type="entry name" value="A-crystallin/Hsp20_dom"/>
</dbReference>
<evidence type="ECO:0000313" key="4">
    <source>
        <dbReference type="EMBL" id="SLM18999.1"/>
    </source>
</evidence>
<evidence type="ECO:0000259" key="3">
    <source>
        <dbReference type="PROSITE" id="PS01031"/>
    </source>
</evidence>